<dbReference type="Proteomes" id="UP000653493">
    <property type="component" value="Unassembled WGS sequence"/>
</dbReference>
<evidence type="ECO:0000313" key="2">
    <source>
        <dbReference type="Proteomes" id="UP000653493"/>
    </source>
</evidence>
<keyword evidence="2" id="KW-1185">Reference proteome</keyword>
<evidence type="ECO:0000313" key="1">
    <source>
        <dbReference type="EMBL" id="GGS70224.1"/>
    </source>
</evidence>
<gene>
    <name evidence="1" type="ORF">GCM10010238_68320</name>
</gene>
<dbReference type="EMBL" id="BMSL01000043">
    <property type="protein sequence ID" value="GGS70224.1"/>
    <property type="molecule type" value="Genomic_DNA"/>
</dbReference>
<accession>A0A918LLD3</accession>
<comment type="caution">
    <text evidence="1">The sequence shown here is derived from an EMBL/GenBank/DDBJ whole genome shotgun (WGS) entry which is preliminary data.</text>
</comment>
<proteinExistence type="predicted"/>
<reference evidence="1" key="1">
    <citation type="journal article" date="2014" name="Int. J. Syst. Evol. Microbiol.">
        <title>Complete genome sequence of Corynebacterium casei LMG S-19264T (=DSM 44701T), isolated from a smear-ripened cheese.</title>
        <authorList>
            <consortium name="US DOE Joint Genome Institute (JGI-PGF)"/>
            <person name="Walter F."/>
            <person name="Albersmeier A."/>
            <person name="Kalinowski J."/>
            <person name="Ruckert C."/>
        </authorList>
    </citation>
    <scope>NUCLEOTIDE SEQUENCE</scope>
    <source>
        <strain evidence="1">JCM 4234</strain>
    </source>
</reference>
<reference evidence="1" key="2">
    <citation type="submission" date="2020-09" db="EMBL/GenBank/DDBJ databases">
        <authorList>
            <person name="Sun Q."/>
            <person name="Ohkuma M."/>
        </authorList>
    </citation>
    <scope>NUCLEOTIDE SEQUENCE</scope>
    <source>
        <strain evidence="1">JCM 4234</strain>
    </source>
</reference>
<organism evidence="1 2">
    <name type="scientific">Streptomyces griseoviridis</name>
    <dbReference type="NCBI Taxonomy" id="45398"/>
    <lineage>
        <taxon>Bacteria</taxon>
        <taxon>Bacillati</taxon>
        <taxon>Actinomycetota</taxon>
        <taxon>Actinomycetes</taxon>
        <taxon>Kitasatosporales</taxon>
        <taxon>Streptomycetaceae</taxon>
        <taxon>Streptomyces</taxon>
    </lineage>
</organism>
<sequence>METTSAHAHSVVPTRSFDELRVGDILRAPCLTLTPAHAAVFTTVVAEGHPIPRLAGDVLVSQLEVSCRFLASRVNPGDTLYPLLIVTALQPLGINGVVTTRATIHNQNRELVLSGQRKYLLRR</sequence>
<dbReference type="InterPro" id="IPR029069">
    <property type="entry name" value="HotDog_dom_sf"/>
</dbReference>
<dbReference type="SUPFAM" id="SSF54637">
    <property type="entry name" value="Thioesterase/thiol ester dehydrase-isomerase"/>
    <property type="match status" value="1"/>
</dbReference>
<protein>
    <submittedName>
        <fullName evidence="1">Uncharacterized protein</fullName>
    </submittedName>
</protein>
<dbReference type="Gene3D" id="3.10.129.10">
    <property type="entry name" value="Hotdog Thioesterase"/>
    <property type="match status" value="1"/>
</dbReference>
<name>A0A918LLD3_STRGD</name>
<dbReference type="AlphaFoldDB" id="A0A918LLD3"/>